<feature type="domain" description="Fe-containing alcohol dehydrogenase-like C-terminal" evidence="3">
    <location>
        <begin position="188"/>
        <end position="375"/>
    </location>
</feature>
<sequence length="379" mass="40257">MKFDFNLPVNLLFGNGRTAEAGAVVSSWGKKALLVTGGNSARKSGLLDRVQEQLRLSGVESLVFDKVTPNPTTTIAYAGAKKAEENGCDVVVAVGGGSIIDCAKAVAFIVKNDGDIMDYIFGLRSGTQALPLIAIPTTCGTGSEGNGFAVLTNPSNGDKKSLRCNAIIPKTSIIDPECMMTMPKELLASVGYDALCHNMEGYISVIGQPITEMYAREGMRLIAEHLLPIYGGDNAPEHWEAITWASTLGGMVINCAGVGLPHGMEHPASGLKNISHGKGLAALTPVVLEESIPYAPKKYGIIARILGGEDEHTLVSALKNFQKKLGLDITLADLGFDESDVDWMTENCLKVSVGSIATHPMPADREKIREIYIKSLAGI</sequence>
<evidence type="ECO:0000256" key="1">
    <source>
        <dbReference type="ARBA" id="ARBA00023002"/>
    </source>
</evidence>
<proteinExistence type="predicted"/>
<dbReference type="Gene3D" id="1.20.1090.10">
    <property type="entry name" value="Dehydroquinate synthase-like - alpha domain"/>
    <property type="match status" value="1"/>
</dbReference>
<gene>
    <name evidence="4" type="ORF">KTH90_18485</name>
</gene>
<feature type="domain" description="Alcohol dehydrogenase iron-type/glycerol dehydrogenase GldA" evidence="2">
    <location>
        <begin position="8"/>
        <end position="176"/>
    </location>
</feature>
<dbReference type="InterPro" id="IPR056798">
    <property type="entry name" value="ADH_Fe_C"/>
</dbReference>
<dbReference type="Proteomes" id="UP001314681">
    <property type="component" value="Unassembled WGS sequence"/>
</dbReference>
<dbReference type="CDD" id="cd08185">
    <property type="entry name" value="Fe-ADH-like"/>
    <property type="match status" value="1"/>
</dbReference>
<dbReference type="PANTHER" id="PTHR11496">
    <property type="entry name" value="ALCOHOL DEHYDROGENASE"/>
    <property type="match status" value="1"/>
</dbReference>
<protein>
    <submittedName>
        <fullName evidence="4">Iron-containing alcohol dehydrogenase</fullName>
    </submittedName>
</protein>
<evidence type="ECO:0000313" key="4">
    <source>
        <dbReference type="EMBL" id="MBU9728000.1"/>
    </source>
</evidence>
<dbReference type="EMBL" id="JAHQCX010000015">
    <property type="protein sequence ID" value="MBU9728000.1"/>
    <property type="molecule type" value="Genomic_DNA"/>
</dbReference>
<dbReference type="SUPFAM" id="SSF56796">
    <property type="entry name" value="Dehydroquinate synthase-like"/>
    <property type="match status" value="1"/>
</dbReference>
<evidence type="ECO:0000259" key="2">
    <source>
        <dbReference type="Pfam" id="PF00465"/>
    </source>
</evidence>
<evidence type="ECO:0000259" key="3">
    <source>
        <dbReference type="Pfam" id="PF25137"/>
    </source>
</evidence>
<dbReference type="InterPro" id="IPR039697">
    <property type="entry name" value="Alcohol_dehydrogenase_Fe"/>
</dbReference>
<reference evidence="4 5" key="1">
    <citation type="submission" date="2021-06" db="EMBL/GenBank/DDBJ databases">
        <title>Description of novel taxa of the family Lachnospiraceae.</title>
        <authorList>
            <person name="Chaplin A.V."/>
            <person name="Sokolova S.R."/>
            <person name="Pikina A.P."/>
            <person name="Korzhanova M."/>
            <person name="Belova V."/>
            <person name="Korostin D."/>
            <person name="Efimov B.A."/>
        </authorList>
    </citation>
    <scope>NUCLEOTIDE SEQUENCE [LARGE SCALE GENOMIC DNA]</scope>
    <source>
        <strain evidence="4 5">ASD4241</strain>
    </source>
</reference>
<dbReference type="Pfam" id="PF25137">
    <property type="entry name" value="ADH_Fe_C"/>
    <property type="match status" value="1"/>
</dbReference>
<dbReference type="InterPro" id="IPR001670">
    <property type="entry name" value="ADH_Fe/GldA"/>
</dbReference>
<comment type="caution">
    <text evidence="4">The sequence shown here is derived from an EMBL/GenBank/DDBJ whole genome shotgun (WGS) entry which is preliminary data.</text>
</comment>
<dbReference type="PANTHER" id="PTHR11496:SF104">
    <property type="entry name" value="3-DEOXY-ALPHA-D-MANNO-OCTULOSONATE 8-OXIDASE"/>
    <property type="match status" value="1"/>
</dbReference>
<keyword evidence="5" id="KW-1185">Reference proteome</keyword>
<keyword evidence="1" id="KW-0560">Oxidoreductase</keyword>
<evidence type="ECO:0000313" key="5">
    <source>
        <dbReference type="Proteomes" id="UP001314681"/>
    </source>
</evidence>
<accession>A0ABS6KBV1</accession>
<dbReference type="Pfam" id="PF00465">
    <property type="entry name" value="Fe-ADH"/>
    <property type="match status" value="1"/>
</dbReference>
<name>A0ABS6KBV1_9FIRM</name>
<dbReference type="RefSeq" id="WP_158354262.1">
    <property type="nucleotide sequence ID" value="NZ_JAHQCX010000015.1"/>
</dbReference>
<organism evidence="4 5">
    <name type="scientific">Diplocloster modestus</name>
    <dbReference type="NCBI Taxonomy" id="2850322"/>
    <lineage>
        <taxon>Bacteria</taxon>
        <taxon>Bacillati</taxon>
        <taxon>Bacillota</taxon>
        <taxon>Clostridia</taxon>
        <taxon>Lachnospirales</taxon>
        <taxon>Lachnospiraceae</taxon>
        <taxon>Diplocloster</taxon>
    </lineage>
</organism>
<dbReference type="Gene3D" id="3.40.50.1970">
    <property type="match status" value="1"/>
</dbReference>